<proteinExistence type="predicted"/>
<reference evidence="2 3" key="1">
    <citation type="submission" date="2014-04" db="EMBL/GenBank/DDBJ databases">
        <authorList>
            <consortium name="DOE Joint Genome Institute"/>
            <person name="Kuo A."/>
            <person name="Kohler A."/>
            <person name="Jargeat P."/>
            <person name="Nagy L.G."/>
            <person name="Floudas D."/>
            <person name="Copeland A."/>
            <person name="Barry K.W."/>
            <person name="Cichocki N."/>
            <person name="Veneault-Fourrey C."/>
            <person name="LaButti K."/>
            <person name="Lindquist E.A."/>
            <person name="Lipzen A."/>
            <person name="Lundell T."/>
            <person name="Morin E."/>
            <person name="Murat C."/>
            <person name="Sun H."/>
            <person name="Tunlid A."/>
            <person name="Henrissat B."/>
            <person name="Grigoriev I.V."/>
            <person name="Hibbett D.S."/>
            <person name="Martin F."/>
            <person name="Nordberg H.P."/>
            <person name="Cantor M.N."/>
            <person name="Hua S.X."/>
        </authorList>
    </citation>
    <scope>NUCLEOTIDE SEQUENCE [LARGE SCALE GENOMIC DNA]</scope>
    <source>
        <strain evidence="2 3">Ve08.2h10</strain>
    </source>
</reference>
<name>A0A0D0DUT8_9AGAM</name>
<gene>
    <name evidence="2" type="ORF">PAXRUDRAFT_37923</name>
</gene>
<dbReference type="EMBL" id="KN825227">
    <property type="protein sequence ID" value="KIK92946.1"/>
    <property type="molecule type" value="Genomic_DNA"/>
</dbReference>
<feature type="region of interest" description="Disordered" evidence="1">
    <location>
        <begin position="86"/>
        <end position="126"/>
    </location>
</feature>
<feature type="compositionally biased region" description="Basic and acidic residues" evidence="1">
    <location>
        <begin position="113"/>
        <end position="124"/>
    </location>
</feature>
<feature type="non-terminal residue" evidence="2">
    <location>
        <position position="1"/>
    </location>
</feature>
<dbReference type="Proteomes" id="UP000054538">
    <property type="component" value="Unassembled WGS sequence"/>
</dbReference>
<feature type="region of interest" description="Disordered" evidence="1">
    <location>
        <begin position="1"/>
        <end position="34"/>
    </location>
</feature>
<evidence type="ECO:0000313" key="3">
    <source>
        <dbReference type="Proteomes" id="UP000054538"/>
    </source>
</evidence>
<dbReference type="OrthoDB" id="3021720at2759"/>
<dbReference type="AlphaFoldDB" id="A0A0D0DUT8"/>
<keyword evidence="3" id="KW-1185">Reference proteome</keyword>
<reference evidence="3" key="2">
    <citation type="submission" date="2015-01" db="EMBL/GenBank/DDBJ databases">
        <title>Evolutionary Origins and Diversification of the Mycorrhizal Mutualists.</title>
        <authorList>
            <consortium name="DOE Joint Genome Institute"/>
            <consortium name="Mycorrhizal Genomics Consortium"/>
            <person name="Kohler A."/>
            <person name="Kuo A."/>
            <person name="Nagy L.G."/>
            <person name="Floudas D."/>
            <person name="Copeland A."/>
            <person name="Barry K.W."/>
            <person name="Cichocki N."/>
            <person name="Veneault-Fourrey C."/>
            <person name="LaButti K."/>
            <person name="Lindquist E.A."/>
            <person name="Lipzen A."/>
            <person name="Lundell T."/>
            <person name="Morin E."/>
            <person name="Murat C."/>
            <person name="Riley R."/>
            <person name="Ohm R."/>
            <person name="Sun H."/>
            <person name="Tunlid A."/>
            <person name="Henrissat B."/>
            <person name="Grigoriev I.V."/>
            <person name="Hibbett D.S."/>
            <person name="Martin F."/>
        </authorList>
    </citation>
    <scope>NUCLEOTIDE SEQUENCE [LARGE SCALE GENOMIC DNA]</scope>
    <source>
        <strain evidence="3">Ve08.2h10</strain>
    </source>
</reference>
<sequence>PSPSSRHVSQPYSVNPFSSNYASSRPYSPSTREADVARLLDPAYASPNTHSALWSSKTAAKEVYVDHHGHLHDPDFRHFPTFGHTHTNVHSQRPRWERADADDDDSDDDEYEVEQKRSSFEAQRRRPSSTIPYYTMPVYYSYEEPSSYESRYLAEDEEVEVEHYECAPLKEKSFHSRSKSPEKRHNSQIEKQNRLSGEDDQQVIQGDSEWTPTCSQSLRRQWQALALSFRFSLFRTKQRLQRHMTR</sequence>
<dbReference type="InParanoid" id="A0A0D0DUT8"/>
<evidence type="ECO:0000313" key="2">
    <source>
        <dbReference type="EMBL" id="KIK92946.1"/>
    </source>
</evidence>
<feature type="compositionally biased region" description="Polar residues" evidence="1">
    <location>
        <begin position="1"/>
        <end position="31"/>
    </location>
</feature>
<protein>
    <submittedName>
        <fullName evidence="2">Uncharacterized protein</fullName>
    </submittedName>
</protein>
<feature type="compositionally biased region" description="Acidic residues" evidence="1">
    <location>
        <begin position="100"/>
        <end position="112"/>
    </location>
</feature>
<feature type="compositionally biased region" description="Basic and acidic residues" evidence="1">
    <location>
        <begin position="172"/>
        <end position="197"/>
    </location>
</feature>
<accession>A0A0D0DUT8</accession>
<feature type="region of interest" description="Disordered" evidence="1">
    <location>
        <begin position="172"/>
        <end position="203"/>
    </location>
</feature>
<organism evidence="2 3">
    <name type="scientific">Paxillus rubicundulus Ve08.2h10</name>
    <dbReference type="NCBI Taxonomy" id="930991"/>
    <lineage>
        <taxon>Eukaryota</taxon>
        <taxon>Fungi</taxon>
        <taxon>Dikarya</taxon>
        <taxon>Basidiomycota</taxon>
        <taxon>Agaricomycotina</taxon>
        <taxon>Agaricomycetes</taxon>
        <taxon>Agaricomycetidae</taxon>
        <taxon>Boletales</taxon>
        <taxon>Paxilineae</taxon>
        <taxon>Paxillaceae</taxon>
        <taxon>Paxillus</taxon>
    </lineage>
</organism>
<evidence type="ECO:0000256" key="1">
    <source>
        <dbReference type="SAM" id="MobiDB-lite"/>
    </source>
</evidence>
<feature type="non-terminal residue" evidence="2">
    <location>
        <position position="246"/>
    </location>
</feature>
<dbReference type="HOGENOM" id="CLU_064771_0_0_1"/>